<protein>
    <submittedName>
        <fullName evidence="1">Uncharacterized protein</fullName>
    </submittedName>
</protein>
<dbReference type="Proteomes" id="UP000215214">
    <property type="component" value="Chromosome TJEJU"/>
</dbReference>
<dbReference type="AlphaFoldDB" id="A0A238U5M5"/>
<sequence>MRPSKINIVKALNKQLLDVHRLTNLIESKNSTSASEFRNWLFDTEEILKKNNLPQVSQISAIRAELITYIPSVKGKRKELYRFTARLLKQAQEDIWDSNTIFTQKTEQARELIQQLLNLVAQTKAFNFDRKTDFTHFLEGIWHFCNTHEQLRSITLQILGLLHKSDVLLVMAEEIDLNDF</sequence>
<dbReference type="KEGG" id="tje:TJEJU_0523"/>
<dbReference type="EMBL" id="LT899436">
    <property type="protein sequence ID" value="SNR14306.1"/>
    <property type="molecule type" value="Genomic_DNA"/>
</dbReference>
<evidence type="ECO:0000313" key="2">
    <source>
        <dbReference type="Proteomes" id="UP000215214"/>
    </source>
</evidence>
<proteinExistence type="predicted"/>
<evidence type="ECO:0000313" key="1">
    <source>
        <dbReference type="EMBL" id="SNR14306.1"/>
    </source>
</evidence>
<name>A0A238U5M5_9FLAO</name>
<organism evidence="1 2">
    <name type="scientific">Tenacibaculum jejuense</name>
    <dbReference type="NCBI Taxonomy" id="584609"/>
    <lineage>
        <taxon>Bacteria</taxon>
        <taxon>Pseudomonadati</taxon>
        <taxon>Bacteroidota</taxon>
        <taxon>Flavobacteriia</taxon>
        <taxon>Flavobacteriales</taxon>
        <taxon>Flavobacteriaceae</taxon>
        <taxon>Tenacibaculum</taxon>
    </lineage>
</organism>
<gene>
    <name evidence="1" type="ORF">TJEJU_0523</name>
</gene>
<dbReference type="OrthoDB" id="1431065at2"/>
<reference evidence="1 2" key="1">
    <citation type="submission" date="2017-07" db="EMBL/GenBank/DDBJ databases">
        <authorList>
            <person name="Sun Z.S."/>
            <person name="Albrecht U."/>
            <person name="Echele G."/>
            <person name="Lee C.C."/>
        </authorList>
    </citation>
    <scope>NUCLEOTIDE SEQUENCE [LARGE SCALE GENOMIC DNA]</scope>
    <source>
        <strain evidence="2">type strain: KCTC 22618</strain>
    </source>
</reference>
<accession>A0A238U5M5</accession>
<dbReference type="RefSeq" id="WP_095069167.1">
    <property type="nucleotide sequence ID" value="NZ_LT899436.1"/>
</dbReference>
<keyword evidence="2" id="KW-1185">Reference proteome</keyword>